<dbReference type="AlphaFoldDB" id="A0A4Q2UNG3"/>
<accession>A0A4Q2UNG3</accession>
<evidence type="ECO:0008006" key="4">
    <source>
        <dbReference type="Google" id="ProtNLM"/>
    </source>
</evidence>
<keyword evidence="1" id="KW-0732">Signal</keyword>
<keyword evidence="3" id="KW-1185">Reference proteome</keyword>
<evidence type="ECO:0000313" key="3">
    <source>
        <dbReference type="Proteomes" id="UP000290407"/>
    </source>
</evidence>
<protein>
    <recommendedName>
        <fullName evidence="4">YD repeat-containing protein</fullName>
    </recommendedName>
</protein>
<gene>
    <name evidence="2" type="ORF">EQG79_03340</name>
</gene>
<sequence>MKVNVSLVGLCGLLLVSSLWSCEDHLVAPPASPRFRLTKIIQTGLRYYQSHTLSYNTDGNVSQYVARGGTSASSAESYPGVTTFLQYDAQGRLITSETPIVPGNTTTAGRTTYDYDTKGNMIAAKKYSAQEGGSFTINSLVAVEYSSQNLPVKTVETNFYPVGDAVYTVMYSYNGNHLIKTERSYSAGPVGNPITSYQYDNKPNPYYKLGYTLDRIGVSPQLISPNNVIRPDDQLTYDNNGLLIERVDYYKLDLQQGRTHYTFQYEAY</sequence>
<comment type="caution">
    <text evidence="2">The sequence shown here is derived from an EMBL/GenBank/DDBJ whole genome shotgun (WGS) entry which is preliminary data.</text>
</comment>
<feature type="signal peptide" evidence="1">
    <location>
        <begin position="1"/>
        <end position="21"/>
    </location>
</feature>
<proteinExistence type="predicted"/>
<dbReference type="EMBL" id="SBLB01000001">
    <property type="protein sequence ID" value="RYC71193.1"/>
    <property type="molecule type" value="Genomic_DNA"/>
</dbReference>
<dbReference type="RefSeq" id="WP_129599900.1">
    <property type="nucleotide sequence ID" value="NZ_SBLB01000001.1"/>
</dbReference>
<name>A0A4Q2UNG3_9BACT</name>
<dbReference type="Proteomes" id="UP000290407">
    <property type="component" value="Unassembled WGS sequence"/>
</dbReference>
<reference evidence="2 3" key="1">
    <citation type="submission" date="2019-01" db="EMBL/GenBank/DDBJ databases">
        <title>Spirosoma flava sp. nov., a propanil-degrading bacterium isolated from herbicide-contaminated soil.</title>
        <authorList>
            <person name="Zhang L."/>
            <person name="Jiang J.-D."/>
        </authorList>
    </citation>
    <scope>NUCLEOTIDE SEQUENCE [LARGE SCALE GENOMIC DNA]</scope>
    <source>
        <strain evidence="2 3">TY50</strain>
    </source>
</reference>
<organism evidence="2 3">
    <name type="scientific">Spirosoma sordidisoli</name>
    <dbReference type="NCBI Taxonomy" id="2502893"/>
    <lineage>
        <taxon>Bacteria</taxon>
        <taxon>Pseudomonadati</taxon>
        <taxon>Bacteroidota</taxon>
        <taxon>Cytophagia</taxon>
        <taxon>Cytophagales</taxon>
        <taxon>Cytophagaceae</taxon>
        <taxon>Spirosoma</taxon>
    </lineage>
</organism>
<evidence type="ECO:0000313" key="2">
    <source>
        <dbReference type="EMBL" id="RYC71193.1"/>
    </source>
</evidence>
<feature type="chain" id="PRO_5020738742" description="YD repeat-containing protein" evidence="1">
    <location>
        <begin position="22"/>
        <end position="268"/>
    </location>
</feature>
<evidence type="ECO:0000256" key="1">
    <source>
        <dbReference type="SAM" id="SignalP"/>
    </source>
</evidence>
<dbReference type="Gene3D" id="2.180.10.10">
    <property type="entry name" value="RHS repeat-associated core"/>
    <property type="match status" value="1"/>
</dbReference>